<accession>A0A450TSB1</accession>
<dbReference type="InterPro" id="IPR009014">
    <property type="entry name" value="Transketo_C/PFOR_II"/>
</dbReference>
<organism evidence="1">
    <name type="scientific">Candidatus Kentrum sp. FW</name>
    <dbReference type="NCBI Taxonomy" id="2126338"/>
    <lineage>
        <taxon>Bacteria</taxon>
        <taxon>Pseudomonadati</taxon>
        <taxon>Pseudomonadota</taxon>
        <taxon>Gammaproteobacteria</taxon>
        <taxon>Candidatus Kentrum</taxon>
    </lineage>
</organism>
<dbReference type="EMBL" id="CAADFE010000026">
    <property type="protein sequence ID" value="VFJ71300.1"/>
    <property type="molecule type" value="Genomic_DNA"/>
</dbReference>
<dbReference type="Gene3D" id="3.40.50.920">
    <property type="match status" value="1"/>
</dbReference>
<evidence type="ECO:0000313" key="1">
    <source>
        <dbReference type="EMBL" id="VFJ71300.1"/>
    </source>
</evidence>
<name>A0A450TSB1_9GAMM</name>
<keyword evidence="1" id="KW-0670">Pyruvate</keyword>
<protein>
    <submittedName>
        <fullName evidence="1">Pyruvate dehydrogenase E1 component</fullName>
    </submittedName>
</protein>
<dbReference type="AlphaFoldDB" id="A0A450TSB1"/>
<proteinExistence type="predicted"/>
<gene>
    <name evidence="1" type="ORF">BECKFW1821C_GA0114237_102636</name>
</gene>
<sequence length="66" mass="7342">MGPALGYELAVIIQDGLRRFFEVNRYHVVLAALKALPDDGKIETTQVMEAISKYRIEPEAPNPVVS</sequence>
<reference evidence="1" key="1">
    <citation type="submission" date="2019-02" db="EMBL/GenBank/DDBJ databases">
        <authorList>
            <person name="Gruber-Vodicka R. H."/>
            <person name="Seah K. B. B."/>
        </authorList>
    </citation>
    <scope>NUCLEOTIDE SEQUENCE</scope>
    <source>
        <strain evidence="1">BECK_BZ131</strain>
    </source>
</reference>
<dbReference type="SUPFAM" id="SSF52922">
    <property type="entry name" value="TK C-terminal domain-like"/>
    <property type="match status" value="1"/>
</dbReference>